<dbReference type="PRINTS" id="PR01415">
    <property type="entry name" value="ANKYRIN"/>
</dbReference>
<evidence type="ECO:0000256" key="3">
    <source>
        <dbReference type="SAM" id="MobiDB-lite"/>
    </source>
</evidence>
<organism evidence="4 5">
    <name type="scientific">Brenthis ino</name>
    <name type="common">lesser marbled fritillary</name>
    <dbReference type="NCBI Taxonomy" id="405034"/>
    <lineage>
        <taxon>Eukaryota</taxon>
        <taxon>Metazoa</taxon>
        <taxon>Ecdysozoa</taxon>
        <taxon>Arthropoda</taxon>
        <taxon>Hexapoda</taxon>
        <taxon>Insecta</taxon>
        <taxon>Pterygota</taxon>
        <taxon>Neoptera</taxon>
        <taxon>Endopterygota</taxon>
        <taxon>Lepidoptera</taxon>
        <taxon>Glossata</taxon>
        <taxon>Ditrysia</taxon>
        <taxon>Papilionoidea</taxon>
        <taxon>Nymphalidae</taxon>
        <taxon>Heliconiinae</taxon>
        <taxon>Argynnini</taxon>
        <taxon>Brenthis</taxon>
    </lineage>
</organism>
<dbReference type="InterPro" id="IPR002110">
    <property type="entry name" value="Ankyrin_rpt"/>
</dbReference>
<evidence type="ECO:0000313" key="5">
    <source>
        <dbReference type="Proteomes" id="UP000838878"/>
    </source>
</evidence>
<protein>
    <recommendedName>
        <fullName evidence="6">Protein phosphatase 1 regulatory subunit 16A</fullName>
    </recommendedName>
</protein>
<dbReference type="OrthoDB" id="19014at2759"/>
<reference evidence="4" key="1">
    <citation type="submission" date="2021-12" db="EMBL/GenBank/DDBJ databases">
        <authorList>
            <person name="Martin H S."/>
        </authorList>
    </citation>
    <scope>NUCLEOTIDE SEQUENCE</scope>
</reference>
<dbReference type="EMBL" id="OV170228">
    <property type="protein sequence ID" value="CAH0729909.1"/>
    <property type="molecule type" value="Genomic_DNA"/>
</dbReference>
<dbReference type="AlphaFoldDB" id="A0A8J9YEY7"/>
<dbReference type="Proteomes" id="UP000838878">
    <property type="component" value="Chromosome 8"/>
</dbReference>
<feature type="repeat" description="ANK" evidence="2">
    <location>
        <begin position="281"/>
        <end position="313"/>
    </location>
</feature>
<dbReference type="InterPro" id="IPR051226">
    <property type="entry name" value="PP1_Regulatory_Subunit"/>
</dbReference>
<dbReference type="GO" id="GO:0004857">
    <property type="term" value="F:enzyme inhibitor activity"/>
    <property type="evidence" value="ECO:0007669"/>
    <property type="project" value="TreeGrafter"/>
</dbReference>
<dbReference type="InterPro" id="IPR036770">
    <property type="entry name" value="Ankyrin_rpt-contain_sf"/>
</dbReference>
<feature type="repeat" description="ANK" evidence="2">
    <location>
        <begin position="119"/>
        <end position="151"/>
    </location>
</feature>
<dbReference type="PANTHER" id="PTHR24179">
    <property type="entry name" value="PROTEIN PHOSPHATASE 1 REGULATORY SUBUNIT 12"/>
    <property type="match status" value="1"/>
</dbReference>
<dbReference type="Pfam" id="PF12796">
    <property type="entry name" value="Ank_2"/>
    <property type="match status" value="2"/>
</dbReference>
<evidence type="ECO:0000256" key="1">
    <source>
        <dbReference type="ARBA" id="ARBA00022737"/>
    </source>
</evidence>
<accession>A0A8J9YEY7</accession>
<dbReference type="GO" id="GO:0005737">
    <property type="term" value="C:cytoplasm"/>
    <property type="evidence" value="ECO:0007669"/>
    <property type="project" value="TreeGrafter"/>
</dbReference>
<dbReference type="PROSITE" id="PS50297">
    <property type="entry name" value="ANK_REP_REGION"/>
    <property type="match status" value="4"/>
</dbReference>
<evidence type="ECO:0000256" key="2">
    <source>
        <dbReference type="PROSITE-ProRule" id="PRU00023"/>
    </source>
</evidence>
<keyword evidence="1" id="KW-0677">Repeat</keyword>
<name>A0A8J9YEY7_9NEOP</name>
<feature type="compositionally biased region" description="Low complexity" evidence="3">
    <location>
        <begin position="358"/>
        <end position="368"/>
    </location>
</feature>
<dbReference type="SUPFAM" id="SSF48403">
    <property type="entry name" value="Ankyrin repeat"/>
    <property type="match status" value="1"/>
</dbReference>
<dbReference type="PROSITE" id="PS50088">
    <property type="entry name" value="ANK_REPEAT"/>
    <property type="match status" value="4"/>
</dbReference>
<feature type="repeat" description="ANK" evidence="2">
    <location>
        <begin position="152"/>
        <end position="184"/>
    </location>
</feature>
<keyword evidence="5" id="KW-1185">Reference proteome</keyword>
<proteinExistence type="predicted"/>
<keyword evidence="2" id="KW-0040">ANK repeat</keyword>
<gene>
    <name evidence="4" type="ORF">BINO364_LOCUS14952</name>
</gene>
<dbReference type="FunFam" id="1.25.40.20:FF:000198">
    <property type="entry name" value="Myosin binding subunit, isoform P"/>
    <property type="match status" value="1"/>
</dbReference>
<feature type="region of interest" description="Disordered" evidence="3">
    <location>
        <begin position="587"/>
        <end position="612"/>
    </location>
</feature>
<dbReference type="Gene3D" id="1.25.40.20">
    <property type="entry name" value="Ankyrin repeat-containing domain"/>
    <property type="match status" value="2"/>
</dbReference>
<feature type="non-terminal residue" evidence="4">
    <location>
        <position position="652"/>
    </location>
</feature>
<feature type="repeat" description="ANK" evidence="2">
    <location>
        <begin position="248"/>
        <end position="280"/>
    </location>
</feature>
<dbReference type="SMART" id="SM00248">
    <property type="entry name" value="ANK"/>
    <property type="match status" value="5"/>
</dbReference>
<sequence length="652" mass="72531">MPSNSYQDENETYFCIVVNNKNAVKMEHADLVAEMVQVEHLTTQERLHLARRRRMQQLKLWQQREKEWARARAKREKSNKRSIYFSDSVMLLEAAARNDIEEVRRLLARGVTPDATNEDGLTALHQCCIDNNEAMMRLLLDHGANVNAEDSEKWTPLHAAATCGNLNLVRILIQRGANLLAVNGDGNMPYDICEEERTLDAIESEMAARGVTQGLIDETRAATEMQMLIDVDQLVKQGMDLDEPRDSQGATLLHIAAANGYIKVVEFLLEHRASSDVVDHDMWQPVHAAACWGHLEVLELLVHYGADLNVRNKHDETPADICEEGEMRGRILRLAVEQEEVRRRAASAAGERLRAARRSSSTASTSRVRSVRRTSLREKQLAAKADARGEARLRETFDSAVDDEYQGLTNGVENDQNTTNISADLSHTRLSISSTASNQSYESGNVDYAVPKHSYNQKSSQRIGDAIDSNDNITYNQPKITNPLFGVNAASHYSPSSIREVPNETKHFDRLPNGVRKAPEGQDNEAFKTEDAIDGMKEVVMNQNPIAIAEGGTTYTTDNNGKINVHVTVMINAGTLADLKKQRAQIRTNGSPVESSVNSTTNHSLNSIPEIPKQDPQIQISPITTNTTVPRFSGNTSDVVGDTKSRRCCIIM</sequence>
<feature type="region of interest" description="Disordered" evidence="3">
    <location>
        <begin position="347"/>
        <end position="376"/>
    </location>
</feature>
<feature type="compositionally biased region" description="Polar residues" evidence="3">
    <location>
        <begin position="587"/>
        <end position="607"/>
    </location>
</feature>
<evidence type="ECO:0008006" key="6">
    <source>
        <dbReference type="Google" id="ProtNLM"/>
    </source>
</evidence>
<dbReference type="PANTHER" id="PTHR24179:SF29">
    <property type="entry name" value="LD46604P"/>
    <property type="match status" value="1"/>
</dbReference>
<evidence type="ECO:0000313" key="4">
    <source>
        <dbReference type="EMBL" id="CAH0729909.1"/>
    </source>
</evidence>
<dbReference type="GO" id="GO:0017020">
    <property type="term" value="F:myosin phosphatase regulator activity"/>
    <property type="evidence" value="ECO:0007669"/>
    <property type="project" value="TreeGrafter"/>
</dbReference>